<evidence type="ECO:0000256" key="1">
    <source>
        <dbReference type="SAM" id="Phobius"/>
    </source>
</evidence>
<feature type="transmembrane region" description="Helical" evidence="1">
    <location>
        <begin position="79"/>
        <end position="100"/>
    </location>
</feature>
<evidence type="ECO:0000313" key="2">
    <source>
        <dbReference type="EMBL" id="MFD2257976.1"/>
    </source>
</evidence>
<keyword evidence="3" id="KW-1185">Reference proteome</keyword>
<protein>
    <submittedName>
        <fullName evidence="2">DUF3307 domain-containing protein</fullName>
    </submittedName>
</protein>
<sequence>MLSDFAAQLVSRGGFEGGFLLTLAMIMGHALGDYPLQGDFLAIGKNRHLDVTKLFGGEGGPKGFWIHALTAHSLVQAGIVWLITGSATLAVVELVIHWIIDFVRCEKWISFNVDQGLHIACKAIYAVILINAIHLPLG</sequence>
<evidence type="ECO:0000313" key="3">
    <source>
        <dbReference type="Proteomes" id="UP001597375"/>
    </source>
</evidence>
<reference evidence="3" key="1">
    <citation type="journal article" date="2019" name="Int. J. Syst. Evol. Microbiol.">
        <title>The Global Catalogue of Microorganisms (GCM) 10K type strain sequencing project: providing services to taxonomists for standard genome sequencing and annotation.</title>
        <authorList>
            <consortium name="The Broad Institute Genomics Platform"/>
            <consortium name="The Broad Institute Genome Sequencing Center for Infectious Disease"/>
            <person name="Wu L."/>
            <person name="Ma J."/>
        </authorList>
    </citation>
    <scope>NUCLEOTIDE SEQUENCE [LARGE SCALE GENOMIC DNA]</scope>
    <source>
        <strain evidence="3">CGMCC 4.7106</strain>
    </source>
</reference>
<keyword evidence="1" id="KW-0472">Membrane</keyword>
<keyword evidence="1" id="KW-0812">Transmembrane</keyword>
<comment type="caution">
    <text evidence="2">The sequence shown here is derived from an EMBL/GenBank/DDBJ whole genome shotgun (WGS) entry which is preliminary data.</text>
</comment>
<name>A0ABW5DEA4_9BACT</name>
<gene>
    <name evidence="2" type="ORF">ACFSSA_14945</name>
</gene>
<dbReference type="Pfam" id="PF11750">
    <property type="entry name" value="DUF3307"/>
    <property type="match status" value="1"/>
</dbReference>
<dbReference type="InterPro" id="IPR021737">
    <property type="entry name" value="Phage_phiKZ_Orf197"/>
</dbReference>
<accession>A0ABW5DEA4</accession>
<proteinExistence type="predicted"/>
<dbReference type="EMBL" id="JBHUIT010000034">
    <property type="protein sequence ID" value="MFD2257976.1"/>
    <property type="molecule type" value="Genomic_DNA"/>
</dbReference>
<organism evidence="2 3">
    <name type="scientific">Luteolibacter algae</name>
    <dbReference type="NCBI Taxonomy" id="454151"/>
    <lineage>
        <taxon>Bacteria</taxon>
        <taxon>Pseudomonadati</taxon>
        <taxon>Verrucomicrobiota</taxon>
        <taxon>Verrucomicrobiia</taxon>
        <taxon>Verrucomicrobiales</taxon>
        <taxon>Verrucomicrobiaceae</taxon>
        <taxon>Luteolibacter</taxon>
    </lineage>
</organism>
<dbReference type="RefSeq" id="WP_386821398.1">
    <property type="nucleotide sequence ID" value="NZ_JBHUIT010000034.1"/>
</dbReference>
<keyword evidence="1" id="KW-1133">Transmembrane helix</keyword>
<dbReference type="Proteomes" id="UP001597375">
    <property type="component" value="Unassembled WGS sequence"/>
</dbReference>